<dbReference type="RefSeq" id="WP_194446708.1">
    <property type="nucleotide sequence ID" value="NZ_CP063849.1"/>
</dbReference>
<evidence type="ECO:0000256" key="3">
    <source>
        <dbReference type="ARBA" id="ARBA00022741"/>
    </source>
</evidence>
<evidence type="ECO:0000256" key="1">
    <source>
        <dbReference type="ARBA" id="ARBA00010165"/>
    </source>
</evidence>
<dbReference type="GO" id="GO:0016301">
    <property type="term" value="F:kinase activity"/>
    <property type="evidence" value="ECO:0007669"/>
    <property type="project" value="UniProtKB-KW"/>
</dbReference>
<evidence type="ECO:0000256" key="5">
    <source>
        <dbReference type="ARBA" id="ARBA00022840"/>
    </source>
</evidence>
<feature type="domain" description="Aminoglycoside phosphotransferase" evidence="6">
    <location>
        <begin position="26"/>
        <end position="238"/>
    </location>
</feature>
<evidence type="ECO:0000313" key="7">
    <source>
        <dbReference type="EMBL" id="QOY85038.1"/>
    </source>
</evidence>
<organism evidence="7 8">
    <name type="scientific">Paludibaculum fermentans</name>
    <dbReference type="NCBI Taxonomy" id="1473598"/>
    <lineage>
        <taxon>Bacteria</taxon>
        <taxon>Pseudomonadati</taxon>
        <taxon>Acidobacteriota</taxon>
        <taxon>Terriglobia</taxon>
        <taxon>Bryobacterales</taxon>
        <taxon>Bryobacteraceae</taxon>
        <taxon>Paludibaculum</taxon>
    </lineage>
</organism>
<keyword evidence="4" id="KW-0418">Kinase</keyword>
<proteinExistence type="inferred from homology"/>
<evidence type="ECO:0000256" key="4">
    <source>
        <dbReference type="ARBA" id="ARBA00022777"/>
    </source>
</evidence>
<dbReference type="InterPro" id="IPR002575">
    <property type="entry name" value="Aminoglycoside_PTrfase"/>
</dbReference>
<keyword evidence="8" id="KW-1185">Reference proteome</keyword>
<keyword evidence="5" id="KW-0067">ATP-binding</keyword>
<evidence type="ECO:0000313" key="8">
    <source>
        <dbReference type="Proteomes" id="UP000593892"/>
    </source>
</evidence>
<dbReference type="Gene3D" id="3.30.200.20">
    <property type="entry name" value="Phosphorylase Kinase, domain 1"/>
    <property type="match status" value="1"/>
</dbReference>
<dbReference type="Proteomes" id="UP000593892">
    <property type="component" value="Chromosome"/>
</dbReference>
<dbReference type="KEGG" id="pfer:IRI77_19510"/>
<dbReference type="EMBL" id="CP063849">
    <property type="protein sequence ID" value="QOY85038.1"/>
    <property type="molecule type" value="Genomic_DNA"/>
</dbReference>
<keyword evidence="3" id="KW-0547">Nucleotide-binding</keyword>
<keyword evidence="2 7" id="KW-0808">Transferase</keyword>
<dbReference type="InterPro" id="IPR011009">
    <property type="entry name" value="Kinase-like_dom_sf"/>
</dbReference>
<protein>
    <submittedName>
        <fullName evidence="7">Aminoglycoside phosphotransferase family protein</fullName>
    </submittedName>
</protein>
<dbReference type="PANTHER" id="PTHR34273:SF2">
    <property type="entry name" value="METHYLTHIORIBOSE KINASE"/>
    <property type="match status" value="1"/>
</dbReference>
<evidence type="ECO:0000259" key="6">
    <source>
        <dbReference type="Pfam" id="PF01636"/>
    </source>
</evidence>
<evidence type="ECO:0000256" key="2">
    <source>
        <dbReference type="ARBA" id="ARBA00022679"/>
    </source>
</evidence>
<gene>
    <name evidence="7" type="ORF">IRI77_19510</name>
</gene>
<dbReference type="SUPFAM" id="SSF56112">
    <property type="entry name" value="Protein kinase-like (PK-like)"/>
    <property type="match status" value="1"/>
</dbReference>
<name>A0A7S7NK01_PALFE</name>
<dbReference type="Pfam" id="PF01636">
    <property type="entry name" value="APH"/>
    <property type="match status" value="1"/>
</dbReference>
<comment type="similarity">
    <text evidence="1">Belongs to the methylthioribose kinase family.</text>
</comment>
<reference evidence="7 8" key="1">
    <citation type="submission" date="2020-10" db="EMBL/GenBank/DDBJ databases">
        <title>Complete genome sequence of Paludibaculum fermentans P105T, a facultatively anaerobic acidobacterium capable of dissimilatory Fe(III) reduction.</title>
        <authorList>
            <person name="Dedysh S.N."/>
            <person name="Beletsky A.V."/>
            <person name="Kulichevskaya I.S."/>
            <person name="Mardanov A.V."/>
            <person name="Ravin N.V."/>
        </authorList>
    </citation>
    <scope>NUCLEOTIDE SEQUENCE [LARGE SCALE GENOMIC DNA]</scope>
    <source>
        <strain evidence="7 8">P105</strain>
    </source>
</reference>
<dbReference type="Gene3D" id="3.90.1200.10">
    <property type="match status" value="1"/>
</dbReference>
<dbReference type="PANTHER" id="PTHR34273">
    <property type="entry name" value="METHYLTHIORIBOSE KINASE"/>
    <property type="match status" value="1"/>
</dbReference>
<dbReference type="AlphaFoldDB" id="A0A7S7NK01"/>
<accession>A0A7S7NK01</accession>
<dbReference type="GO" id="GO:0005524">
    <property type="term" value="F:ATP binding"/>
    <property type="evidence" value="ECO:0007669"/>
    <property type="project" value="UniProtKB-KW"/>
</dbReference>
<sequence length="329" mass="36856">MLELDSPLAKSWIAARLSLDPDHLHVESLGGGVSNHVLLVRAPGLHCVFKQSLERLRVEQEWLCRRDRIFRESQIMRDLAGLLPPGSVPAILLEDRENFLFAMEAAPEEAQPWKTPLLQGEVNLDLAARAGNLLGTWIRESGRHPQWRSDYGDQTVFHELRVDPYYRSTAARHPHLADHFAALIQESAQRNVSLVHGDFSPKNLLVTGQSMMTIDWEVVHWGDPSFDAAFLTNHLLLKAFHRRESRSAYAAAASAFWSALLETTGPEHPWLESAAMRHLGCLLLARVDGKSPAEYLTTESVRDQVRDAARQLILTPPASAAGAFERVFS</sequence>